<keyword evidence="3 6" id="KW-0418">Kinase</keyword>
<name>A0A543J073_9ACTN</name>
<feature type="domain" description="Carbohydrate kinase FGGY N-terminal" evidence="5">
    <location>
        <begin position="7"/>
        <end position="239"/>
    </location>
</feature>
<evidence type="ECO:0000256" key="1">
    <source>
        <dbReference type="ARBA" id="ARBA00009156"/>
    </source>
</evidence>
<evidence type="ECO:0000256" key="4">
    <source>
        <dbReference type="SAM" id="MobiDB-lite"/>
    </source>
</evidence>
<dbReference type="GO" id="GO:0016301">
    <property type="term" value="F:kinase activity"/>
    <property type="evidence" value="ECO:0007669"/>
    <property type="project" value="UniProtKB-KW"/>
</dbReference>
<keyword evidence="2" id="KW-0808">Transferase</keyword>
<organism evidence="6 7">
    <name type="scientific">Thermopolyspora flexuosa</name>
    <dbReference type="NCBI Taxonomy" id="103836"/>
    <lineage>
        <taxon>Bacteria</taxon>
        <taxon>Bacillati</taxon>
        <taxon>Actinomycetota</taxon>
        <taxon>Actinomycetes</taxon>
        <taxon>Streptosporangiales</taxon>
        <taxon>Streptosporangiaceae</taxon>
        <taxon>Thermopolyspora</taxon>
    </lineage>
</organism>
<proteinExistence type="inferred from homology"/>
<dbReference type="PANTHER" id="PTHR43095">
    <property type="entry name" value="SUGAR KINASE"/>
    <property type="match status" value="1"/>
</dbReference>
<sequence>MTASGLLVGVDVGTTRIKALAVDAAGKERARAERPTPWRRENGRTEADPERVAELAAVVAAEAAAASGEPRVLGIGVTGMAETGVLADGADRPLAPAIAWHDPRGDAETIHRELGTDLFQRTTGMRAGPLPSLAKLLWLRREHPETAAAARFYSVGEWVVRRLGGEPVAELSLASRTGLLDLGTARPWPAAAELLGGRVLLPDPIPAGTPAGRAGGAHVPAVLHGAVLTVAGHDDQVAAYGVGAAEDGALFDSLGTAEALVRTVRPPLPPERVGALTAQGVTVGWHVAAGHLCVMAGLPTGLTLGRIATMLGATTAEARAELGRLALAEAGGHPTLRLVNPREEHFGLAGITDDVTPARLWRAAVDGLAEHAAALLGRIDAQVGPCRRVVAAGGWLRDPAVLAAKRRHFPGMRTAGVSEPGAYGAALLAAKAAGVPLRPAADG</sequence>
<dbReference type="GO" id="GO:0005975">
    <property type="term" value="P:carbohydrate metabolic process"/>
    <property type="evidence" value="ECO:0007669"/>
    <property type="project" value="InterPro"/>
</dbReference>
<dbReference type="PIRSF" id="PIRSF000538">
    <property type="entry name" value="GlpK"/>
    <property type="match status" value="1"/>
</dbReference>
<feature type="region of interest" description="Disordered" evidence="4">
    <location>
        <begin position="26"/>
        <end position="49"/>
    </location>
</feature>
<dbReference type="AlphaFoldDB" id="A0A543J073"/>
<dbReference type="SUPFAM" id="SSF53067">
    <property type="entry name" value="Actin-like ATPase domain"/>
    <property type="match status" value="2"/>
</dbReference>
<dbReference type="InterPro" id="IPR000577">
    <property type="entry name" value="Carb_kinase_FGGY"/>
</dbReference>
<dbReference type="OrthoDB" id="9805576at2"/>
<dbReference type="InterPro" id="IPR018484">
    <property type="entry name" value="FGGY_N"/>
</dbReference>
<reference evidence="6 7" key="1">
    <citation type="submission" date="2019-06" db="EMBL/GenBank/DDBJ databases">
        <title>Sequencing the genomes of 1000 actinobacteria strains.</title>
        <authorList>
            <person name="Klenk H.-P."/>
        </authorList>
    </citation>
    <scope>NUCLEOTIDE SEQUENCE [LARGE SCALE GENOMIC DNA]</scope>
    <source>
        <strain evidence="6 7">DSM 43186</strain>
    </source>
</reference>
<evidence type="ECO:0000313" key="7">
    <source>
        <dbReference type="Proteomes" id="UP000319213"/>
    </source>
</evidence>
<evidence type="ECO:0000313" key="6">
    <source>
        <dbReference type="EMBL" id="TQM76224.1"/>
    </source>
</evidence>
<evidence type="ECO:0000259" key="5">
    <source>
        <dbReference type="Pfam" id="PF00370"/>
    </source>
</evidence>
<comment type="similarity">
    <text evidence="1">Belongs to the FGGY kinase family.</text>
</comment>
<protein>
    <submittedName>
        <fullName evidence="6">Sugar (Pentulose or hexulose) kinase</fullName>
    </submittedName>
</protein>
<evidence type="ECO:0000256" key="3">
    <source>
        <dbReference type="ARBA" id="ARBA00022777"/>
    </source>
</evidence>
<dbReference type="Proteomes" id="UP000319213">
    <property type="component" value="Unassembled WGS sequence"/>
</dbReference>
<accession>A0A543J073</accession>
<keyword evidence="7" id="KW-1185">Reference proteome</keyword>
<comment type="caution">
    <text evidence="6">The sequence shown here is derived from an EMBL/GenBank/DDBJ whole genome shotgun (WGS) entry which is preliminary data.</text>
</comment>
<evidence type="ECO:0000256" key="2">
    <source>
        <dbReference type="ARBA" id="ARBA00022679"/>
    </source>
</evidence>
<dbReference type="CDD" id="cd07773">
    <property type="entry name" value="ASKHA_NBD_FGGY_FK"/>
    <property type="match status" value="1"/>
</dbReference>
<dbReference type="Gene3D" id="3.30.420.40">
    <property type="match status" value="2"/>
</dbReference>
<dbReference type="EMBL" id="VFPQ01000001">
    <property type="protein sequence ID" value="TQM76224.1"/>
    <property type="molecule type" value="Genomic_DNA"/>
</dbReference>
<gene>
    <name evidence="6" type="ORF">FHX40_2952</name>
</gene>
<dbReference type="InterPro" id="IPR043129">
    <property type="entry name" value="ATPase_NBD"/>
</dbReference>
<dbReference type="InterPro" id="IPR050406">
    <property type="entry name" value="FGGY_Carb_Kinase"/>
</dbReference>
<dbReference type="Pfam" id="PF00370">
    <property type="entry name" value="FGGY_N"/>
    <property type="match status" value="1"/>
</dbReference>
<dbReference type="RefSeq" id="WP_142260136.1">
    <property type="nucleotide sequence ID" value="NZ_BMPV01000001.1"/>
</dbReference>